<dbReference type="EMBL" id="KN817528">
    <property type="protein sequence ID" value="KJA26431.1"/>
    <property type="molecule type" value="Genomic_DNA"/>
</dbReference>
<evidence type="ECO:0000256" key="1">
    <source>
        <dbReference type="SAM" id="MobiDB-lite"/>
    </source>
</evidence>
<feature type="compositionally biased region" description="Polar residues" evidence="1">
    <location>
        <begin position="42"/>
        <end position="51"/>
    </location>
</feature>
<organism evidence="2 3">
    <name type="scientific">Hypholoma sublateritium (strain FD-334 SS-4)</name>
    <dbReference type="NCBI Taxonomy" id="945553"/>
    <lineage>
        <taxon>Eukaryota</taxon>
        <taxon>Fungi</taxon>
        <taxon>Dikarya</taxon>
        <taxon>Basidiomycota</taxon>
        <taxon>Agaricomycotina</taxon>
        <taxon>Agaricomycetes</taxon>
        <taxon>Agaricomycetidae</taxon>
        <taxon>Agaricales</taxon>
        <taxon>Agaricineae</taxon>
        <taxon>Strophariaceae</taxon>
        <taxon>Hypholoma</taxon>
    </lineage>
</organism>
<protein>
    <submittedName>
        <fullName evidence="2">Uncharacterized protein</fullName>
    </submittedName>
</protein>
<dbReference type="AlphaFoldDB" id="A0A0D2PCX6"/>
<proteinExistence type="predicted"/>
<name>A0A0D2PCX6_HYPSF</name>
<feature type="compositionally biased region" description="Low complexity" evidence="1">
    <location>
        <begin position="53"/>
        <end position="64"/>
    </location>
</feature>
<reference evidence="3" key="1">
    <citation type="submission" date="2014-04" db="EMBL/GenBank/DDBJ databases">
        <title>Evolutionary Origins and Diversification of the Mycorrhizal Mutualists.</title>
        <authorList>
            <consortium name="DOE Joint Genome Institute"/>
            <consortium name="Mycorrhizal Genomics Consortium"/>
            <person name="Kohler A."/>
            <person name="Kuo A."/>
            <person name="Nagy L.G."/>
            <person name="Floudas D."/>
            <person name="Copeland A."/>
            <person name="Barry K.W."/>
            <person name="Cichocki N."/>
            <person name="Veneault-Fourrey C."/>
            <person name="LaButti K."/>
            <person name="Lindquist E.A."/>
            <person name="Lipzen A."/>
            <person name="Lundell T."/>
            <person name="Morin E."/>
            <person name="Murat C."/>
            <person name="Riley R."/>
            <person name="Ohm R."/>
            <person name="Sun H."/>
            <person name="Tunlid A."/>
            <person name="Henrissat B."/>
            <person name="Grigoriev I.V."/>
            <person name="Hibbett D.S."/>
            <person name="Martin F."/>
        </authorList>
    </citation>
    <scope>NUCLEOTIDE SEQUENCE [LARGE SCALE GENOMIC DNA]</scope>
    <source>
        <strain evidence="3">FD-334 SS-4</strain>
    </source>
</reference>
<accession>A0A0D2PCX6</accession>
<dbReference type="Proteomes" id="UP000054270">
    <property type="component" value="Unassembled WGS sequence"/>
</dbReference>
<keyword evidence="3" id="KW-1185">Reference proteome</keyword>
<feature type="region of interest" description="Disordered" evidence="1">
    <location>
        <begin position="26"/>
        <end position="64"/>
    </location>
</feature>
<evidence type="ECO:0000313" key="2">
    <source>
        <dbReference type="EMBL" id="KJA26431.1"/>
    </source>
</evidence>
<gene>
    <name evidence="2" type="ORF">HYPSUDRAFT_52683</name>
</gene>
<sequence length="189" mass="21211">MHVRDEQISNKEARLRLKRQFETQTKAALQEAERNRAAAAQIRSSSESTNLPEAAGGESSEAGAATTIDTPTTAAAESQQQDTAPVNSFRRLVEEEINRVDLDEDIEDVLDEFIFPSGPGLGTSTPQYRKKKISELFEFTNDHWAKFFEKHAIRTFDEELEIYELLDMDAEGDDDDVEIDETTAQILVG</sequence>
<evidence type="ECO:0000313" key="3">
    <source>
        <dbReference type="Proteomes" id="UP000054270"/>
    </source>
</evidence>